<protein>
    <submittedName>
        <fullName evidence="1">Uncharacterized protein</fullName>
    </submittedName>
</protein>
<dbReference type="Proteomes" id="UP001497644">
    <property type="component" value="Chromosome 12"/>
</dbReference>
<gene>
    <name evidence="1" type="ORF">LPLAT_LOCUS3162</name>
</gene>
<keyword evidence="2" id="KW-1185">Reference proteome</keyword>
<reference evidence="1" key="1">
    <citation type="submission" date="2024-04" db="EMBL/GenBank/DDBJ databases">
        <authorList>
            <consortium name="Molecular Ecology Group"/>
        </authorList>
    </citation>
    <scope>NUCLEOTIDE SEQUENCE</scope>
</reference>
<dbReference type="AlphaFoldDB" id="A0AAV2NAF7"/>
<dbReference type="EMBL" id="OZ034835">
    <property type="protein sequence ID" value="CAL1677098.1"/>
    <property type="molecule type" value="Genomic_DNA"/>
</dbReference>
<accession>A0AAV2NAF7</accession>
<organism evidence="1 2">
    <name type="scientific">Lasius platythorax</name>
    <dbReference type="NCBI Taxonomy" id="488582"/>
    <lineage>
        <taxon>Eukaryota</taxon>
        <taxon>Metazoa</taxon>
        <taxon>Ecdysozoa</taxon>
        <taxon>Arthropoda</taxon>
        <taxon>Hexapoda</taxon>
        <taxon>Insecta</taxon>
        <taxon>Pterygota</taxon>
        <taxon>Neoptera</taxon>
        <taxon>Endopterygota</taxon>
        <taxon>Hymenoptera</taxon>
        <taxon>Apocrita</taxon>
        <taxon>Aculeata</taxon>
        <taxon>Formicoidea</taxon>
        <taxon>Formicidae</taxon>
        <taxon>Formicinae</taxon>
        <taxon>Lasius</taxon>
        <taxon>Lasius</taxon>
    </lineage>
</organism>
<name>A0AAV2NAF7_9HYME</name>
<sequence length="67" mass="7319">MALPEKKRLALHARGENALSSAWYMAHRTAGLCCSDGATIREKSILCESEVRAASKDKAVEEDGKRT</sequence>
<evidence type="ECO:0000313" key="1">
    <source>
        <dbReference type="EMBL" id="CAL1677098.1"/>
    </source>
</evidence>
<proteinExistence type="predicted"/>
<evidence type="ECO:0000313" key="2">
    <source>
        <dbReference type="Proteomes" id="UP001497644"/>
    </source>
</evidence>